<dbReference type="EMBL" id="ASTJ01000012">
    <property type="protein sequence ID" value="EPC03615.1"/>
    <property type="molecule type" value="Genomic_DNA"/>
</dbReference>
<name>S2KNX6_LITA3</name>
<dbReference type="AlphaFoldDB" id="S2KNX6"/>
<evidence type="ECO:0000313" key="1">
    <source>
        <dbReference type="EMBL" id="EPC03615.1"/>
    </source>
</evidence>
<proteinExistence type="predicted"/>
<reference evidence="1 2" key="1">
    <citation type="journal article" date="2013" name="Genome Announc.">
        <title>Draft genome sequence of the moderately halophilic gammaproteobacterium Halomonas anticariensis FP35.</title>
        <authorList>
            <person name="Tahrioui A."/>
            <person name="Quesada E."/>
            <person name="Llamas I."/>
        </authorList>
    </citation>
    <scope>NUCLEOTIDE SEQUENCE [LARGE SCALE GENOMIC DNA]</scope>
    <source>
        <strain evidence="2">DSM 16096 / CECT 5854 / LMG 22089 / FP35</strain>
    </source>
</reference>
<dbReference type="RefSeq" id="WP_016415736.1">
    <property type="nucleotide sequence ID" value="NZ_AUAB01000016.1"/>
</dbReference>
<accession>S2KNX6</accession>
<gene>
    <name evidence="1" type="ORF">L861_18955</name>
</gene>
<evidence type="ECO:0000313" key="2">
    <source>
        <dbReference type="Proteomes" id="UP000014463"/>
    </source>
</evidence>
<protein>
    <submittedName>
        <fullName evidence="1">Uncharacterized protein</fullName>
    </submittedName>
</protein>
<organism evidence="1 2">
    <name type="scientific">Litchfieldella anticariensis (strain DSM 16096 / CECT 5854 / CIP 108499 / LMG 22089 / FP35)</name>
    <name type="common">Halomonas anticariensis</name>
    <dbReference type="NCBI Taxonomy" id="1121939"/>
    <lineage>
        <taxon>Bacteria</taxon>
        <taxon>Pseudomonadati</taxon>
        <taxon>Pseudomonadota</taxon>
        <taxon>Gammaproteobacteria</taxon>
        <taxon>Oceanospirillales</taxon>
        <taxon>Halomonadaceae</taxon>
        <taxon>Litchfieldella</taxon>
    </lineage>
</organism>
<dbReference type="PATRIC" id="fig|1121939.11.peg.1239"/>
<keyword evidence="2" id="KW-1185">Reference proteome</keyword>
<dbReference type="STRING" id="1121939.L861_18955"/>
<comment type="caution">
    <text evidence="1">The sequence shown here is derived from an EMBL/GenBank/DDBJ whole genome shotgun (WGS) entry which is preliminary data.</text>
</comment>
<sequence length="111" mass="11296">MNLKALGLSVAVVALASVGAVVYYHEREAQAPVVAAEIEDEMLVAVTTQGGLVSGEIEAIHAGTSMKGETAMAQEGQHGNALYGTSIEGNAEVVPGSDIEEVSAKVAEATK</sequence>
<dbReference type="Proteomes" id="UP000014463">
    <property type="component" value="Unassembled WGS sequence"/>
</dbReference>